<sequence length="193" mass="22406">MGWVGISIFVLIASTFRKLMKDNEYAFLHVLMTFMYAMWLPLPLTFYRLLNTDLLLVGTIFGLIYLVMIVIAMALQAGHISYIVKHNDHQISEMHGDYMMAVISNPMEGLANIFKCIWAWFLGVSFWKNDEMMMAAIMFLFSLFFFYYLLIVLEQSVVKQMKGITNVKPNQTFVNLETFVFFLALVGYITIKP</sequence>
<evidence type="ECO:0000256" key="1">
    <source>
        <dbReference type="SAM" id="Phobius"/>
    </source>
</evidence>
<reference evidence="3" key="1">
    <citation type="journal article" date="2019" name="Int. J. Syst. Evol. Microbiol.">
        <title>The Global Catalogue of Microorganisms (GCM) 10K type strain sequencing project: providing services to taxonomists for standard genome sequencing and annotation.</title>
        <authorList>
            <consortium name="The Broad Institute Genomics Platform"/>
            <consortium name="The Broad Institute Genome Sequencing Center for Infectious Disease"/>
            <person name="Wu L."/>
            <person name="Ma J."/>
        </authorList>
    </citation>
    <scope>NUCLEOTIDE SEQUENCE [LARGE SCALE GENOMIC DNA]</scope>
    <source>
        <strain evidence="3">CGMCC 1.12376</strain>
    </source>
</reference>
<keyword evidence="1" id="KW-0472">Membrane</keyword>
<feature type="transmembrane region" description="Helical" evidence="1">
    <location>
        <begin position="25"/>
        <end position="42"/>
    </location>
</feature>
<keyword evidence="1" id="KW-1133">Transmembrane helix</keyword>
<proteinExistence type="predicted"/>
<protein>
    <submittedName>
        <fullName evidence="2">Uncharacterized protein</fullName>
    </submittedName>
</protein>
<accession>A0ABW4HMQ5</accession>
<feature type="transmembrane region" description="Helical" evidence="1">
    <location>
        <begin position="54"/>
        <end position="75"/>
    </location>
</feature>
<gene>
    <name evidence="2" type="ORF">ACFSBH_03665</name>
</gene>
<dbReference type="Proteomes" id="UP001597221">
    <property type="component" value="Unassembled WGS sequence"/>
</dbReference>
<keyword evidence="3" id="KW-1185">Reference proteome</keyword>
<feature type="transmembrane region" description="Helical" evidence="1">
    <location>
        <begin position="173"/>
        <end position="191"/>
    </location>
</feature>
<dbReference type="EMBL" id="JBHUDE010000011">
    <property type="protein sequence ID" value="MFD1606761.1"/>
    <property type="molecule type" value="Genomic_DNA"/>
</dbReference>
<evidence type="ECO:0000313" key="3">
    <source>
        <dbReference type="Proteomes" id="UP001597221"/>
    </source>
</evidence>
<name>A0ABW4HMQ5_9BACI</name>
<evidence type="ECO:0000313" key="2">
    <source>
        <dbReference type="EMBL" id="MFD1606761.1"/>
    </source>
</evidence>
<organism evidence="2 3">
    <name type="scientific">Oceanobacillus luteolus</name>
    <dbReference type="NCBI Taxonomy" id="1274358"/>
    <lineage>
        <taxon>Bacteria</taxon>
        <taxon>Bacillati</taxon>
        <taxon>Bacillota</taxon>
        <taxon>Bacilli</taxon>
        <taxon>Bacillales</taxon>
        <taxon>Bacillaceae</taxon>
        <taxon>Oceanobacillus</taxon>
    </lineage>
</organism>
<keyword evidence="1" id="KW-0812">Transmembrane</keyword>
<feature type="transmembrane region" description="Helical" evidence="1">
    <location>
        <begin position="133"/>
        <end position="153"/>
    </location>
</feature>
<comment type="caution">
    <text evidence="2">The sequence shown here is derived from an EMBL/GenBank/DDBJ whole genome shotgun (WGS) entry which is preliminary data.</text>
</comment>